<keyword evidence="1" id="KW-1133">Transmembrane helix</keyword>
<dbReference type="RefSeq" id="WP_008352885.1">
    <property type="nucleotide sequence ID" value="NZ_CP084284.1"/>
</dbReference>
<keyword evidence="1" id="KW-0472">Membrane</keyword>
<feature type="transmembrane region" description="Helical" evidence="1">
    <location>
        <begin position="65"/>
        <end position="85"/>
    </location>
</feature>
<sequence length="150" mass="16030">MTTHAYDGYTQETEETTQLEPATRHAVTPEQRFTSAIACLGAAWALSWAEFALTLAIGLPGDASSHPLAAMVASRVLVGLLYVCVASRLQWARWLTVALGFVSVTLVAPTLALQWHIFPAAAFVCGVGLVCKFAASLYLLSPMPGRLATH</sequence>
<protein>
    <submittedName>
        <fullName evidence="2">Uncharacterized protein</fullName>
    </submittedName>
</protein>
<gene>
    <name evidence="2" type="ORF">BG60_15375</name>
</gene>
<feature type="transmembrane region" description="Helical" evidence="1">
    <location>
        <begin position="33"/>
        <end position="59"/>
    </location>
</feature>
<evidence type="ECO:0000313" key="3">
    <source>
        <dbReference type="Proteomes" id="UP000027451"/>
    </source>
</evidence>
<evidence type="ECO:0000313" key="2">
    <source>
        <dbReference type="EMBL" id="KDR27986.1"/>
    </source>
</evidence>
<feature type="transmembrane region" description="Helical" evidence="1">
    <location>
        <begin position="117"/>
        <end position="140"/>
    </location>
</feature>
<feature type="transmembrane region" description="Helical" evidence="1">
    <location>
        <begin position="92"/>
        <end position="111"/>
    </location>
</feature>
<dbReference type="EMBL" id="JFHD01000021">
    <property type="protein sequence ID" value="KDR27986.1"/>
    <property type="molecule type" value="Genomic_DNA"/>
</dbReference>
<name>A0A656QGD8_9BURK</name>
<dbReference type="OrthoDB" id="9008670at2"/>
<organism evidence="2 3">
    <name type="scientific">Caballeronia zhejiangensis</name>
    <dbReference type="NCBI Taxonomy" id="871203"/>
    <lineage>
        <taxon>Bacteria</taxon>
        <taxon>Pseudomonadati</taxon>
        <taxon>Pseudomonadota</taxon>
        <taxon>Betaproteobacteria</taxon>
        <taxon>Burkholderiales</taxon>
        <taxon>Burkholderiaceae</taxon>
        <taxon>Caballeronia</taxon>
    </lineage>
</organism>
<dbReference type="AlphaFoldDB" id="A0A656QGD8"/>
<keyword evidence="3" id="KW-1185">Reference proteome</keyword>
<proteinExistence type="predicted"/>
<reference evidence="2 3" key="1">
    <citation type="submission" date="2014-03" db="EMBL/GenBank/DDBJ databases">
        <title>Draft Genome Sequences of Four Burkholderia Strains.</title>
        <authorList>
            <person name="Liu X.Y."/>
            <person name="Li C.X."/>
            <person name="Xu J.H."/>
        </authorList>
    </citation>
    <scope>NUCLEOTIDE SEQUENCE [LARGE SCALE GENOMIC DNA]</scope>
    <source>
        <strain evidence="2 3">OP-1</strain>
    </source>
</reference>
<accession>A0A656QGD8</accession>
<comment type="caution">
    <text evidence="2">The sequence shown here is derived from an EMBL/GenBank/DDBJ whole genome shotgun (WGS) entry which is preliminary data.</text>
</comment>
<dbReference type="Proteomes" id="UP000027451">
    <property type="component" value="Unassembled WGS sequence"/>
</dbReference>
<keyword evidence="1" id="KW-0812">Transmembrane</keyword>
<evidence type="ECO:0000256" key="1">
    <source>
        <dbReference type="SAM" id="Phobius"/>
    </source>
</evidence>